<reference evidence="3" key="1">
    <citation type="journal article" date="2010" name="Stand. Genomic Sci.">
        <title>Complete genome sequence of 'Thermobaculum terrenum' type strain (YNP1).</title>
        <authorList>
            <person name="Kiss H."/>
            <person name="Cleland D."/>
            <person name="Lapidus A."/>
            <person name="Lucas S."/>
            <person name="Glavina Del Rio T."/>
            <person name="Nolan M."/>
            <person name="Tice H."/>
            <person name="Han C."/>
            <person name="Goodwin L."/>
            <person name="Pitluck S."/>
            <person name="Liolios K."/>
            <person name="Ivanova N."/>
            <person name="Mavromatis K."/>
            <person name="Ovchinnikova G."/>
            <person name="Pati A."/>
            <person name="Chen A."/>
            <person name="Palaniappan K."/>
            <person name="Land M."/>
            <person name="Hauser L."/>
            <person name="Chang Y."/>
            <person name="Jeffries C."/>
            <person name="Lu M."/>
            <person name="Brettin T."/>
            <person name="Detter J."/>
            <person name="Goker M."/>
            <person name="Tindall B."/>
            <person name="Beck B."/>
            <person name="McDermott T."/>
            <person name="Woyke T."/>
            <person name="Bristow J."/>
            <person name="Eisen J."/>
            <person name="Markowitz V."/>
            <person name="Hugenholtz P."/>
            <person name="Kyrpides N."/>
            <person name="Klenk H."/>
            <person name="Cheng J."/>
        </authorList>
    </citation>
    <scope>NUCLEOTIDE SEQUENCE [LARGE SCALE GENOMIC DNA]</scope>
    <source>
        <strain evidence="3">ATCC BAA-798 / YNP1</strain>
    </source>
</reference>
<evidence type="ECO:0000259" key="1">
    <source>
        <dbReference type="PROSITE" id="PS51186"/>
    </source>
</evidence>
<dbReference type="GO" id="GO:1990189">
    <property type="term" value="F:protein N-terminal-serine acetyltransferase activity"/>
    <property type="evidence" value="ECO:0007669"/>
    <property type="project" value="TreeGrafter"/>
</dbReference>
<dbReference type="InterPro" id="IPR016181">
    <property type="entry name" value="Acyl_CoA_acyltransferase"/>
</dbReference>
<dbReference type="RefSeq" id="WP_012874267.1">
    <property type="nucleotide sequence ID" value="NC_013525.1"/>
</dbReference>
<dbReference type="HOGENOM" id="CLU_013985_3_0_0"/>
<dbReference type="Proteomes" id="UP000000323">
    <property type="component" value="Chromosome 1"/>
</dbReference>
<dbReference type="PANTHER" id="PTHR43441">
    <property type="entry name" value="RIBOSOMAL-PROTEIN-SERINE ACETYLTRANSFERASE"/>
    <property type="match status" value="1"/>
</dbReference>
<name>D1CE76_THET1</name>
<dbReference type="InterPro" id="IPR051908">
    <property type="entry name" value="Ribosomal_N-acetyltransferase"/>
</dbReference>
<protein>
    <submittedName>
        <fullName evidence="2">GCN5-related N-acetyltransferase</fullName>
    </submittedName>
</protein>
<dbReference type="Pfam" id="PF13302">
    <property type="entry name" value="Acetyltransf_3"/>
    <property type="match status" value="1"/>
</dbReference>
<sequence length="203" mass="23917">MKQEDKSHILLRIPERISTRRLVIRNYVPEDATSLWLAVEESRESIEPWLRWPRDVRNVDTARIRIRYLQAEWILRDRLVWGLFSKEDQQLFGEIGLVHPDWSVVSFQVSYWLRKSAQGHGYMREALRAITALVFETISASRVEVRVESDNLRSRKVPEALGYRLEGVLRRDHVGLDGELTDMYVYALTSEDYEDIRLGSEDQ</sequence>
<dbReference type="Gene3D" id="3.40.630.30">
    <property type="match status" value="1"/>
</dbReference>
<dbReference type="InterPro" id="IPR000182">
    <property type="entry name" value="GNAT_dom"/>
</dbReference>
<dbReference type="STRING" id="525904.Tter_0310"/>
<proteinExistence type="predicted"/>
<dbReference type="eggNOG" id="COG1670">
    <property type="taxonomic scope" value="Bacteria"/>
</dbReference>
<keyword evidence="2" id="KW-0808">Transferase</keyword>
<dbReference type="EMBL" id="CP001825">
    <property type="protein sequence ID" value="ACZ41232.1"/>
    <property type="molecule type" value="Genomic_DNA"/>
</dbReference>
<dbReference type="PANTHER" id="PTHR43441:SF3">
    <property type="entry name" value="ACETYLTRANSFERASE"/>
    <property type="match status" value="1"/>
</dbReference>
<accession>D1CE76</accession>
<dbReference type="PROSITE" id="PS51186">
    <property type="entry name" value="GNAT"/>
    <property type="match status" value="1"/>
</dbReference>
<dbReference type="AlphaFoldDB" id="D1CE76"/>
<evidence type="ECO:0000313" key="3">
    <source>
        <dbReference type="Proteomes" id="UP000000323"/>
    </source>
</evidence>
<organism evidence="2 3">
    <name type="scientific">Thermobaculum terrenum (strain ATCC BAA-798 / CCMEE 7001 / YNP1)</name>
    <dbReference type="NCBI Taxonomy" id="525904"/>
    <lineage>
        <taxon>Bacteria</taxon>
        <taxon>Bacillati</taxon>
        <taxon>Chloroflexota</taxon>
        <taxon>Chloroflexia</taxon>
        <taxon>Candidatus Thermobaculales</taxon>
        <taxon>Candidatus Thermobaculaceae</taxon>
        <taxon>Thermobaculum</taxon>
    </lineage>
</organism>
<keyword evidence="3" id="KW-1185">Reference proteome</keyword>
<evidence type="ECO:0000313" key="2">
    <source>
        <dbReference type="EMBL" id="ACZ41232.1"/>
    </source>
</evidence>
<dbReference type="KEGG" id="ttr:Tter_0310"/>
<dbReference type="GO" id="GO:0008999">
    <property type="term" value="F:protein-N-terminal-alanine acetyltransferase activity"/>
    <property type="evidence" value="ECO:0007669"/>
    <property type="project" value="TreeGrafter"/>
</dbReference>
<gene>
    <name evidence="2" type="ordered locus">Tter_0310</name>
</gene>
<dbReference type="OrthoDB" id="9799321at2"/>
<dbReference type="GO" id="GO:0005737">
    <property type="term" value="C:cytoplasm"/>
    <property type="evidence" value="ECO:0007669"/>
    <property type="project" value="TreeGrafter"/>
</dbReference>
<feature type="domain" description="N-acetyltransferase" evidence="1">
    <location>
        <begin position="22"/>
        <end position="191"/>
    </location>
</feature>
<dbReference type="SUPFAM" id="SSF55729">
    <property type="entry name" value="Acyl-CoA N-acyltransferases (Nat)"/>
    <property type="match status" value="1"/>
</dbReference>